<dbReference type="RefSeq" id="WP_066092123.1">
    <property type="nucleotide sequence ID" value="NZ_CP126114.1"/>
</dbReference>
<dbReference type="InterPro" id="IPR036515">
    <property type="entry name" value="Transposase_17_sf"/>
</dbReference>
<organism evidence="2 3">
    <name type="scientific">Neobacillus novalis</name>
    <dbReference type="NCBI Taxonomy" id="220687"/>
    <lineage>
        <taxon>Bacteria</taxon>
        <taxon>Bacillati</taxon>
        <taxon>Bacillota</taxon>
        <taxon>Bacilli</taxon>
        <taxon>Bacillales</taxon>
        <taxon>Bacillaceae</taxon>
        <taxon>Neobacillus</taxon>
    </lineage>
</organism>
<reference evidence="2" key="1">
    <citation type="submission" date="2023-05" db="EMBL/GenBank/DDBJ databases">
        <title>Comparative genomics of Bacillaceae isolates and their secondary metabolite potential.</title>
        <authorList>
            <person name="Song L."/>
            <person name="Nielsen L.J."/>
            <person name="Mohite O."/>
            <person name="Xu X."/>
            <person name="Weber T."/>
            <person name="Kovacs A.T."/>
        </authorList>
    </citation>
    <scope>NUCLEOTIDE SEQUENCE</scope>
    <source>
        <strain evidence="2">XLM17</strain>
    </source>
</reference>
<dbReference type="Proteomes" id="UP001178288">
    <property type="component" value="Chromosome"/>
</dbReference>
<proteinExistence type="predicted"/>
<dbReference type="GO" id="GO:0004803">
    <property type="term" value="F:transposase activity"/>
    <property type="evidence" value="ECO:0007669"/>
    <property type="project" value="InterPro"/>
</dbReference>
<dbReference type="Pfam" id="PF01797">
    <property type="entry name" value="Y1_Tnp"/>
    <property type="match status" value="1"/>
</dbReference>
<protein>
    <submittedName>
        <fullName evidence="2">Transposase</fullName>
    </submittedName>
</protein>
<dbReference type="SUPFAM" id="SSF143422">
    <property type="entry name" value="Transposase IS200-like"/>
    <property type="match status" value="1"/>
</dbReference>
<dbReference type="PANTHER" id="PTHR34322:SF2">
    <property type="entry name" value="TRANSPOSASE IS200-LIKE DOMAIN-CONTAINING PROTEIN"/>
    <property type="match status" value="1"/>
</dbReference>
<dbReference type="GO" id="GO:0003677">
    <property type="term" value="F:DNA binding"/>
    <property type="evidence" value="ECO:0007669"/>
    <property type="project" value="InterPro"/>
</dbReference>
<gene>
    <name evidence="2" type="ORF">QNH39_23440</name>
</gene>
<name>A0AA95SAL1_9BACI</name>
<sequence>MARKVRTWFQGAKYHVTSRGIRKSPLFFEDEDYQKYLNLLEDTRDRYPFILHTYCLMTNHTHLQLETLETPLSIIMKNLNTKYAKYINKKYDFTGHVFEKRYGAELLNSAEYEIDVSKYIHLNPVAAGMAAAPEDYPWSSYRAYVADDGEEIPLINTQTLLAYFPHPPQQHYKHYMKTIITDKSFWKDGKIYIMDREGQPCGQR</sequence>
<keyword evidence="3" id="KW-1185">Reference proteome</keyword>
<dbReference type="GO" id="GO:0006313">
    <property type="term" value="P:DNA transposition"/>
    <property type="evidence" value="ECO:0007669"/>
    <property type="project" value="InterPro"/>
</dbReference>
<dbReference type="Gene3D" id="3.30.70.1290">
    <property type="entry name" value="Transposase IS200-like"/>
    <property type="match status" value="1"/>
</dbReference>
<dbReference type="InterPro" id="IPR002686">
    <property type="entry name" value="Transposase_17"/>
</dbReference>
<dbReference type="PANTHER" id="PTHR34322">
    <property type="entry name" value="TRANSPOSASE, Y1_TNP DOMAIN-CONTAINING"/>
    <property type="match status" value="1"/>
</dbReference>
<evidence type="ECO:0000259" key="1">
    <source>
        <dbReference type="SMART" id="SM01321"/>
    </source>
</evidence>
<evidence type="ECO:0000313" key="3">
    <source>
        <dbReference type="Proteomes" id="UP001178288"/>
    </source>
</evidence>
<evidence type="ECO:0000313" key="2">
    <source>
        <dbReference type="EMBL" id="WHY85529.1"/>
    </source>
</evidence>
<dbReference type="AlphaFoldDB" id="A0AA95SAL1"/>
<dbReference type="EMBL" id="CP126114">
    <property type="protein sequence ID" value="WHY85529.1"/>
    <property type="molecule type" value="Genomic_DNA"/>
</dbReference>
<dbReference type="SMART" id="SM01321">
    <property type="entry name" value="Y1_Tnp"/>
    <property type="match status" value="1"/>
</dbReference>
<accession>A0AA95SAL1</accession>
<dbReference type="KEGG" id="nnv:QNH39_23440"/>
<feature type="domain" description="Transposase IS200-like" evidence="1">
    <location>
        <begin position="9"/>
        <end position="123"/>
    </location>
</feature>